<dbReference type="InterPro" id="IPR004413">
    <property type="entry name" value="GatB"/>
</dbReference>
<comment type="subunit">
    <text evidence="2 10">Heterotrimer of A, B and C subunits.</text>
</comment>
<proteinExistence type="inferred from homology"/>
<evidence type="ECO:0000313" key="13">
    <source>
        <dbReference type="Proteomes" id="UP000034190"/>
    </source>
</evidence>
<dbReference type="Gene3D" id="1.10.10.410">
    <property type="match status" value="1"/>
</dbReference>
<evidence type="ECO:0000256" key="1">
    <source>
        <dbReference type="ARBA" id="ARBA00005306"/>
    </source>
</evidence>
<evidence type="ECO:0000256" key="7">
    <source>
        <dbReference type="ARBA" id="ARBA00024799"/>
    </source>
</evidence>
<evidence type="ECO:0000256" key="5">
    <source>
        <dbReference type="ARBA" id="ARBA00022840"/>
    </source>
</evidence>
<dbReference type="NCBIfam" id="NF004012">
    <property type="entry name" value="PRK05477.1-2"/>
    <property type="match status" value="1"/>
</dbReference>
<keyword evidence="6 10" id="KW-0648">Protein biosynthesis</keyword>
<keyword evidence="4 10" id="KW-0547">Nucleotide-binding</keyword>
<sequence>MEYDVIIGLEIHAELKTKSKMFCGCSNDAQGQEPNTTVCPICLAHPGTLPVPNKQAVEWTILLGLALNCKINELSKFDRKNYFYPDLPKGYQISQYDLPIAYDGFLEVDGQPILITRIHLEEDTGKLIHPAEKKYSLVDYNRAGTPLVELVTEPVIKTAATAKKFARDYQQILRFLDISNADMEKGEMRCEANISVQERGKWQYANGQIKPKGDYKLNPKVELKNINSFKYMEKAVDYEIKRQIKAVANGDPSTGSGLIQETRGWNNAKSVTFSQRIKETSADYRYFPEPDIPPLKISQAWIDKIRAGMNELPAQKIKRFKEEYLFSDYESLILAGDQNLAKYTEQVVSELRAWIEAHGDNWERQKHKLAKTTANWLINELFKHLKTDGSGLRNNKITPENFAEFICLIYQNKINSSAAQMILAQMYKQGGDPTQIMADLGLEQLDDKAALEKIIAEIILKNQAQVEQYKKGKTNVLQFFVGQAMAATKGKANPKIVREILLNDLLKK</sequence>
<dbReference type="SUPFAM" id="SSF89095">
    <property type="entry name" value="GatB/YqeY motif"/>
    <property type="match status" value="1"/>
</dbReference>
<dbReference type="Pfam" id="PF02934">
    <property type="entry name" value="GatB_N"/>
    <property type="match status" value="1"/>
</dbReference>
<evidence type="ECO:0000256" key="8">
    <source>
        <dbReference type="ARBA" id="ARBA00047380"/>
    </source>
</evidence>
<accession>A0A0G0XV22</accession>
<evidence type="ECO:0000256" key="6">
    <source>
        <dbReference type="ARBA" id="ARBA00022917"/>
    </source>
</evidence>
<dbReference type="SUPFAM" id="SSF55931">
    <property type="entry name" value="Glutamine synthetase/guanido kinase"/>
    <property type="match status" value="1"/>
</dbReference>
<dbReference type="SMART" id="SM00845">
    <property type="entry name" value="GatB_Yqey"/>
    <property type="match status" value="1"/>
</dbReference>
<dbReference type="InterPro" id="IPR006075">
    <property type="entry name" value="Asn/Gln-tRNA_Trfase_suB/E_cat"/>
</dbReference>
<dbReference type="PANTHER" id="PTHR11659">
    <property type="entry name" value="GLUTAMYL-TRNA GLN AMIDOTRANSFERASE SUBUNIT B MITOCHONDRIAL AND PROKARYOTIC PET112-RELATED"/>
    <property type="match status" value="1"/>
</dbReference>
<dbReference type="GO" id="GO:0050567">
    <property type="term" value="F:glutaminyl-tRNA synthase (glutamine-hydrolyzing) activity"/>
    <property type="evidence" value="ECO:0007669"/>
    <property type="project" value="UniProtKB-UniRule"/>
</dbReference>
<evidence type="ECO:0000313" key="12">
    <source>
        <dbReference type="EMBL" id="KKR91747.1"/>
    </source>
</evidence>
<dbReference type="Proteomes" id="UP000034190">
    <property type="component" value="Unassembled WGS sequence"/>
</dbReference>
<dbReference type="InterPro" id="IPR014746">
    <property type="entry name" value="Gln_synth/guanido_kin_cat_dom"/>
</dbReference>
<dbReference type="GO" id="GO:0006412">
    <property type="term" value="P:translation"/>
    <property type="evidence" value="ECO:0007669"/>
    <property type="project" value="UniProtKB-UniRule"/>
</dbReference>
<dbReference type="NCBIfam" id="NF004014">
    <property type="entry name" value="PRK05477.1-4"/>
    <property type="match status" value="1"/>
</dbReference>
<keyword evidence="12" id="KW-0808">Transferase</keyword>
<dbReference type="PATRIC" id="fig|1618635.3.peg.218"/>
<comment type="similarity">
    <text evidence="1 10">Belongs to the GatB/GatE family. GatB subfamily.</text>
</comment>
<evidence type="ECO:0000256" key="10">
    <source>
        <dbReference type="HAMAP-Rule" id="MF_00121"/>
    </source>
</evidence>
<dbReference type="InterPro" id="IPR003789">
    <property type="entry name" value="Asn/Gln_tRNA_amidoTrase-B-like"/>
</dbReference>
<comment type="caution">
    <text evidence="12">The sequence shown here is derived from an EMBL/GenBank/DDBJ whole genome shotgun (WGS) entry which is preliminary data.</text>
</comment>
<dbReference type="Pfam" id="PF02637">
    <property type="entry name" value="GatB_Yqey"/>
    <property type="match status" value="1"/>
</dbReference>
<dbReference type="PANTHER" id="PTHR11659:SF4">
    <property type="entry name" value="ASPARTYL_GLUTAMYL-TRNA(GLN) AMIDOTRANSFERASE SUBUNIT B_E CATALYTIC DOMAIN-CONTAINING PROTEIN"/>
    <property type="match status" value="1"/>
</dbReference>
<dbReference type="PROSITE" id="PS01234">
    <property type="entry name" value="GATB"/>
    <property type="match status" value="1"/>
</dbReference>
<reference evidence="12 13" key="1">
    <citation type="journal article" date="2015" name="Nature">
        <title>rRNA introns, odd ribosomes, and small enigmatic genomes across a large radiation of phyla.</title>
        <authorList>
            <person name="Brown C.T."/>
            <person name="Hug L.A."/>
            <person name="Thomas B.C."/>
            <person name="Sharon I."/>
            <person name="Castelle C.J."/>
            <person name="Singh A."/>
            <person name="Wilkins M.J."/>
            <person name="Williams K.H."/>
            <person name="Banfield J.F."/>
        </authorList>
    </citation>
    <scope>NUCLEOTIDE SEQUENCE [LARGE SCALE GENOMIC DNA]</scope>
</reference>
<dbReference type="AlphaFoldDB" id="A0A0G0XV22"/>
<dbReference type="FunFam" id="1.10.10.410:FF:000001">
    <property type="entry name" value="Aspartyl/glutamyl-tRNA(Asn/Gln) amidotransferase subunit B"/>
    <property type="match status" value="1"/>
</dbReference>
<dbReference type="InterPro" id="IPR023168">
    <property type="entry name" value="GatB_Yqey_C_2"/>
</dbReference>
<dbReference type="InterPro" id="IPR018027">
    <property type="entry name" value="Asn/Gln_amidotransferase"/>
</dbReference>
<protein>
    <recommendedName>
        <fullName evidence="10">Aspartyl/glutamyl-tRNA(Asn/Gln) amidotransferase subunit B</fullName>
        <shortName evidence="10">Asp/Glu-ADT subunit B</shortName>
        <ecNumber evidence="10">6.3.5.-</ecNumber>
    </recommendedName>
</protein>
<comment type="catalytic activity">
    <reaction evidence="9 10">
        <text>L-glutamyl-tRNA(Gln) + L-glutamine + ATP + H2O = L-glutaminyl-tRNA(Gln) + L-glutamate + ADP + phosphate + H(+)</text>
        <dbReference type="Rhea" id="RHEA:17521"/>
        <dbReference type="Rhea" id="RHEA-COMP:9681"/>
        <dbReference type="Rhea" id="RHEA-COMP:9684"/>
        <dbReference type="ChEBI" id="CHEBI:15377"/>
        <dbReference type="ChEBI" id="CHEBI:15378"/>
        <dbReference type="ChEBI" id="CHEBI:29985"/>
        <dbReference type="ChEBI" id="CHEBI:30616"/>
        <dbReference type="ChEBI" id="CHEBI:43474"/>
        <dbReference type="ChEBI" id="CHEBI:58359"/>
        <dbReference type="ChEBI" id="CHEBI:78520"/>
        <dbReference type="ChEBI" id="CHEBI:78521"/>
        <dbReference type="ChEBI" id="CHEBI:456216"/>
    </reaction>
</comment>
<dbReference type="GO" id="GO:0050566">
    <property type="term" value="F:asparaginyl-tRNA synthase (glutamine-hydrolyzing) activity"/>
    <property type="evidence" value="ECO:0007669"/>
    <property type="project" value="RHEA"/>
</dbReference>
<comment type="function">
    <text evidence="7 10">Allows the formation of correctly charged Asn-tRNA(Asn) or Gln-tRNA(Gln) through the transamidation of misacylated Asp-tRNA(Asn) or Glu-tRNA(Gln) in organisms which lack either or both of asparaginyl-tRNA or glutaminyl-tRNA synthetases. The reaction takes place in the presence of glutamine and ATP through an activated phospho-Asp-tRNA(Asn) or phospho-Glu-tRNA(Gln).</text>
</comment>
<dbReference type="HAMAP" id="MF_00121">
    <property type="entry name" value="GatB"/>
    <property type="match status" value="1"/>
</dbReference>
<dbReference type="InterPro" id="IPR017958">
    <property type="entry name" value="Gln-tRNA_amidoTrfase_suB_CS"/>
</dbReference>
<feature type="domain" description="Asn/Gln amidotransferase" evidence="11">
    <location>
        <begin position="353"/>
        <end position="505"/>
    </location>
</feature>
<name>A0A0G0XV22_9BACT</name>
<dbReference type="InterPro" id="IPR017959">
    <property type="entry name" value="Asn/Gln-tRNA_amidoTrfase_suB/E"/>
</dbReference>
<dbReference type="EC" id="6.3.5.-" evidence="10"/>
<comment type="catalytic activity">
    <reaction evidence="8 10">
        <text>L-aspartyl-tRNA(Asn) + L-glutamine + ATP + H2O = L-asparaginyl-tRNA(Asn) + L-glutamate + ADP + phosphate + 2 H(+)</text>
        <dbReference type="Rhea" id="RHEA:14513"/>
        <dbReference type="Rhea" id="RHEA-COMP:9674"/>
        <dbReference type="Rhea" id="RHEA-COMP:9677"/>
        <dbReference type="ChEBI" id="CHEBI:15377"/>
        <dbReference type="ChEBI" id="CHEBI:15378"/>
        <dbReference type="ChEBI" id="CHEBI:29985"/>
        <dbReference type="ChEBI" id="CHEBI:30616"/>
        <dbReference type="ChEBI" id="CHEBI:43474"/>
        <dbReference type="ChEBI" id="CHEBI:58359"/>
        <dbReference type="ChEBI" id="CHEBI:78515"/>
        <dbReference type="ChEBI" id="CHEBI:78516"/>
        <dbReference type="ChEBI" id="CHEBI:456216"/>
    </reaction>
</comment>
<dbReference type="NCBIfam" id="TIGR00133">
    <property type="entry name" value="gatB"/>
    <property type="match status" value="1"/>
</dbReference>
<evidence type="ECO:0000256" key="9">
    <source>
        <dbReference type="ARBA" id="ARBA00047913"/>
    </source>
</evidence>
<evidence type="ECO:0000259" key="11">
    <source>
        <dbReference type="SMART" id="SM00845"/>
    </source>
</evidence>
<organism evidence="12 13">
    <name type="scientific">Candidatus Falkowbacteria bacterium GW2011_GWA2_41_14</name>
    <dbReference type="NCBI Taxonomy" id="1618635"/>
    <lineage>
        <taxon>Bacteria</taxon>
        <taxon>Candidatus Falkowiibacteriota</taxon>
    </lineage>
</organism>
<keyword evidence="3 10" id="KW-0436">Ligase</keyword>
<evidence type="ECO:0000256" key="2">
    <source>
        <dbReference type="ARBA" id="ARBA00011123"/>
    </source>
</evidence>
<evidence type="ECO:0000256" key="3">
    <source>
        <dbReference type="ARBA" id="ARBA00022598"/>
    </source>
</evidence>
<keyword evidence="5 10" id="KW-0067">ATP-binding</keyword>
<dbReference type="EMBL" id="LCAP01000002">
    <property type="protein sequence ID" value="KKR91747.1"/>
    <property type="molecule type" value="Genomic_DNA"/>
</dbReference>
<gene>
    <name evidence="10" type="primary">gatB</name>
    <name evidence="12" type="ORF">UU43_C0002G0056</name>
</gene>
<dbReference type="GO" id="GO:0005524">
    <property type="term" value="F:ATP binding"/>
    <property type="evidence" value="ECO:0007669"/>
    <property type="project" value="UniProtKB-KW"/>
</dbReference>
<evidence type="ECO:0000256" key="4">
    <source>
        <dbReference type="ARBA" id="ARBA00022741"/>
    </source>
</evidence>
<dbReference type="GO" id="GO:0016740">
    <property type="term" value="F:transferase activity"/>
    <property type="evidence" value="ECO:0007669"/>
    <property type="project" value="UniProtKB-KW"/>
</dbReference>